<dbReference type="OrthoDB" id="1198767at2"/>
<comment type="caution">
    <text evidence="2">The sequence shown here is derived from an EMBL/GenBank/DDBJ whole genome shotgun (WGS) entry which is preliminary data.</text>
</comment>
<evidence type="ECO:0000313" key="3">
    <source>
        <dbReference type="Proteomes" id="UP000037755"/>
    </source>
</evidence>
<evidence type="ECO:0008006" key="4">
    <source>
        <dbReference type="Google" id="ProtNLM"/>
    </source>
</evidence>
<name>A0A0M8MIL0_9FLAO</name>
<feature type="chain" id="PRO_5005818704" description="Outer membrane protein beta-barrel domain-containing protein" evidence="1">
    <location>
        <begin position="19"/>
        <end position="324"/>
    </location>
</feature>
<accession>A0A0M8MIL0</accession>
<dbReference type="RefSeq" id="WP_054408144.1">
    <property type="nucleotide sequence ID" value="NZ_FOYA01000001.1"/>
</dbReference>
<dbReference type="Proteomes" id="UP000037755">
    <property type="component" value="Unassembled WGS sequence"/>
</dbReference>
<dbReference type="AlphaFoldDB" id="A0A0M8MIL0"/>
<dbReference type="STRING" id="1202724.AM493_11255"/>
<dbReference type="EMBL" id="LIYD01000005">
    <property type="protein sequence ID" value="KOS06547.1"/>
    <property type="molecule type" value="Genomic_DNA"/>
</dbReference>
<keyword evidence="1" id="KW-0732">Signal</keyword>
<sequence length="324" mass="37078">MFKICVILAALLCLTSCATLYSGDTYNITLTTNAKKATAEINGQAKPLPTQFLVPHSADTLHIKLTADSLSKEYHVAPRLRPLTKYGNLFWSIPGYFLARHIDKKNGKGYYYGDYLFLDKDSTKAEEPGFIGGLSRRFYDYKKGAVNLTVSIPYINSFYLNPRRSEPLSNTGFFGLSAGVEYYYKENRFVSLSVYGATDYFFFVPVPTTRGDEFFGASALNLTHNMVFNRFIVGYGLSWAKNRYVYDYDDDWDDYPQSALTVGNSQRIERYTTSLGLHLNTYFRVGSKFHVGVIYQPYLYDLKPDGQFNYQHTISVDLLWKIRL</sequence>
<evidence type="ECO:0000313" key="2">
    <source>
        <dbReference type="EMBL" id="KOS06547.1"/>
    </source>
</evidence>
<reference evidence="2 3" key="1">
    <citation type="submission" date="2015-08" db="EMBL/GenBank/DDBJ databases">
        <title>Whole genome sequence of Flavobacterium akiainvivens IK-1T, from decaying Wikstroemia oahuensis, an endemic Hawaiian shrub.</title>
        <authorList>
            <person name="Wan X."/>
            <person name="Hou S."/>
            <person name="Saito J."/>
            <person name="Donachie S."/>
        </authorList>
    </citation>
    <scope>NUCLEOTIDE SEQUENCE [LARGE SCALE GENOMIC DNA]</scope>
    <source>
        <strain evidence="2 3">IK-1</strain>
    </source>
</reference>
<organism evidence="2 3">
    <name type="scientific">Flavobacterium akiainvivens</name>
    <dbReference type="NCBI Taxonomy" id="1202724"/>
    <lineage>
        <taxon>Bacteria</taxon>
        <taxon>Pseudomonadati</taxon>
        <taxon>Bacteroidota</taxon>
        <taxon>Flavobacteriia</taxon>
        <taxon>Flavobacteriales</taxon>
        <taxon>Flavobacteriaceae</taxon>
        <taxon>Flavobacterium</taxon>
    </lineage>
</organism>
<dbReference type="PATRIC" id="fig|1202724.3.peg.2337"/>
<protein>
    <recommendedName>
        <fullName evidence="4">Outer membrane protein beta-barrel domain-containing protein</fullName>
    </recommendedName>
</protein>
<feature type="signal peptide" evidence="1">
    <location>
        <begin position="1"/>
        <end position="18"/>
    </location>
</feature>
<keyword evidence="3" id="KW-1185">Reference proteome</keyword>
<gene>
    <name evidence="2" type="ORF">AM493_11255</name>
</gene>
<evidence type="ECO:0000256" key="1">
    <source>
        <dbReference type="SAM" id="SignalP"/>
    </source>
</evidence>
<proteinExistence type="predicted"/>